<dbReference type="KEGG" id="tmn:UCRPA7_7909"/>
<dbReference type="PROSITE" id="PS00392">
    <property type="entry name" value="DDC_GAD_HDC_YDC"/>
    <property type="match status" value="1"/>
</dbReference>
<comment type="similarity">
    <text evidence="2 7">Belongs to the group II decarboxylase family.</text>
</comment>
<dbReference type="eggNOG" id="KOG0628">
    <property type="taxonomic scope" value="Eukaryota"/>
</dbReference>
<dbReference type="PANTHER" id="PTHR11999:SF70">
    <property type="entry name" value="MIP05841P"/>
    <property type="match status" value="1"/>
</dbReference>
<gene>
    <name evidence="9" type="ORF">UCRPA7_7909</name>
</gene>
<evidence type="ECO:0000256" key="4">
    <source>
        <dbReference type="ARBA" id="ARBA00022898"/>
    </source>
</evidence>
<dbReference type="InterPro" id="IPR010977">
    <property type="entry name" value="Aromatic_deC"/>
</dbReference>
<dbReference type="Gene3D" id="3.40.640.10">
    <property type="entry name" value="Type I PLP-dependent aspartate aminotransferase-like (Major domain)"/>
    <property type="match status" value="1"/>
</dbReference>
<evidence type="ECO:0000256" key="1">
    <source>
        <dbReference type="ARBA" id="ARBA00001933"/>
    </source>
</evidence>
<dbReference type="InterPro" id="IPR015421">
    <property type="entry name" value="PyrdxlP-dep_Trfase_major"/>
</dbReference>
<evidence type="ECO:0000256" key="3">
    <source>
        <dbReference type="ARBA" id="ARBA00022793"/>
    </source>
</evidence>
<dbReference type="InterPro" id="IPR021115">
    <property type="entry name" value="Pyridoxal-P_BS"/>
</dbReference>
<evidence type="ECO:0000313" key="10">
    <source>
        <dbReference type="Proteomes" id="UP000014074"/>
    </source>
</evidence>
<dbReference type="GO" id="GO:0030170">
    <property type="term" value="F:pyridoxal phosphate binding"/>
    <property type="evidence" value="ECO:0007669"/>
    <property type="project" value="InterPro"/>
</dbReference>
<keyword evidence="3" id="KW-0210">Decarboxylase</keyword>
<proteinExistence type="inferred from homology"/>
<dbReference type="Pfam" id="PF00282">
    <property type="entry name" value="Pyridoxal_deC"/>
    <property type="match status" value="1"/>
</dbReference>
<feature type="compositionally biased region" description="Basic and acidic residues" evidence="8">
    <location>
        <begin position="1"/>
        <end position="10"/>
    </location>
</feature>
<dbReference type="InterPro" id="IPR015424">
    <property type="entry name" value="PyrdxlP-dep_Trfase"/>
</dbReference>
<sequence length="389" mass="42618">MNADQFKEAGKATIEQSPTLGGGVIQGTASEATLTVMVAARDKYLRETLPTDLSEEDLEEATIRKRGKLVALGSAAAHSATKKAAKILGVRFMPVPVRAEDKYAMTGAGLAAVLETCRTKGLEPFYLTTTLGTTDTCAVDDFGGIITTLSDDSLTSHPLGKPGEIWVHVDAAYAGAALVTPEAQEAVGISHLASFHSFDMNMHKWLLTNFDASTLFVRDRMWLVEALSADLHILRNTYSDGGLVTDYRNWQIPLGRRFRSLKIWFVLRSYGVKGLQAYIRRTTKNGELFAELLGSRPDLFEILTGPRFALTVFRMVGRSAGADTEEKNACTKELCETVNASGKIWITGTMLDGQFAIRVMTANQLTEEEHVRKGFQVIVETAEMILKSK</sequence>
<evidence type="ECO:0000256" key="6">
    <source>
        <dbReference type="PIRSR" id="PIRSR602129-50"/>
    </source>
</evidence>
<evidence type="ECO:0000256" key="7">
    <source>
        <dbReference type="RuleBase" id="RU000382"/>
    </source>
</evidence>
<dbReference type="PRINTS" id="PR00800">
    <property type="entry name" value="YHDCRBOXLASE"/>
</dbReference>
<evidence type="ECO:0000256" key="5">
    <source>
        <dbReference type="ARBA" id="ARBA00023239"/>
    </source>
</evidence>
<keyword evidence="5 7" id="KW-0456">Lyase</keyword>
<dbReference type="Proteomes" id="UP000014074">
    <property type="component" value="Unassembled WGS sequence"/>
</dbReference>
<dbReference type="AlphaFoldDB" id="R8BB93"/>
<dbReference type="EMBL" id="KB933328">
    <property type="protein sequence ID" value="EON96603.1"/>
    <property type="molecule type" value="Genomic_DNA"/>
</dbReference>
<dbReference type="Gene3D" id="3.90.1150.10">
    <property type="entry name" value="Aspartate Aminotransferase, domain 1"/>
    <property type="match status" value="1"/>
</dbReference>
<feature type="region of interest" description="Disordered" evidence="8">
    <location>
        <begin position="1"/>
        <end position="22"/>
    </location>
</feature>
<keyword evidence="10" id="KW-1185">Reference proteome</keyword>
<evidence type="ECO:0000313" key="9">
    <source>
        <dbReference type="EMBL" id="EON96603.1"/>
    </source>
</evidence>
<dbReference type="HOGENOM" id="CLU_011856_3_2_1"/>
<name>R8BB93_PHAM7</name>
<organism evidence="9 10">
    <name type="scientific">Phaeoacremonium minimum (strain UCR-PA7)</name>
    <name type="common">Esca disease fungus</name>
    <name type="synonym">Togninia minima</name>
    <dbReference type="NCBI Taxonomy" id="1286976"/>
    <lineage>
        <taxon>Eukaryota</taxon>
        <taxon>Fungi</taxon>
        <taxon>Dikarya</taxon>
        <taxon>Ascomycota</taxon>
        <taxon>Pezizomycotina</taxon>
        <taxon>Sordariomycetes</taxon>
        <taxon>Sordariomycetidae</taxon>
        <taxon>Togniniales</taxon>
        <taxon>Togniniaceae</taxon>
        <taxon>Phaeoacremonium</taxon>
    </lineage>
</organism>
<dbReference type="OrthoDB" id="639767at2759"/>
<evidence type="ECO:0000256" key="2">
    <source>
        <dbReference type="ARBA" id="ARBA00009533"/>
    </source>
</evidence>
<dbReference type="GO" id="GO:0006520">
    <property type="term" value="P:amino acid metabolic process"/>
    <property type="evidence" value="ECO:0007669"/>
    <property type="project" value="InterPro"/>
</dbReference>
<reference evidence="10" key="1">
    <citation type="journal article" date="2013" name="Genome Announc.">
        <title>Draft genome sequence of the ascomycete Phaeoacremonium aleophilum strain UCR-PA7, a causal agent of the esca disease complex in grapevines.</title>
        <authorList>
            <person name="Blanco-Ulate B."/>
            <person name="Rolshausen P."/>
            <person name="Cantu D."/>
        </authorList>
    </citation>
    <scope>NUCLEOTIDE SEQUENCE [LARGE SCALE GENOMIC DNA]</scope>
    <source>
        <strain evidence="10">UCR-PA7</strain>
    </source>
</reference>
<dbReference type="GO" id="GO:0019752">
    <property type="term" value="P:carboxylic acid metabolic process"/>
    <property type="evidence" value="ECO:0007669"/>
    <property type="project" value="InterPro"/>
</dbReference>
<dbReference type="GeneID" id="19328709"/>
<dbReference type="SUPFAM" id="SSF53383">
    <property type="entry name" value="PLP-dependent transferases"/>
    <property type="match status" value="1"/>
</dbReference>
<dbReference type="RefSeq" id="XP_007918620.1">
    <property type="nucleotide sequence ID" value="XM_007920429.1"/>
</dbReference>
<feature type="modified residue" description="N6-(pyridoxal phosphate)lysine" evidence="6">
    <location>
        <position position="204"/>
    </location>
</feature>
<evidence type="ECO:0000256" key="8">
    <source>
        <dbReference type="SAM" id="MobiDB-lite"/>
    </source>
</evidence>
<dbReference type="GO" id="GO:0005737">
    <property type="term" value="C:cytoplasm"/>
    <property type="evidence" value="ECO:0007669"/>
    <property type="project" value="TreeGrafter"/>
</dbReference>
<accession>R8BB93</accession>
<keyword evidence="4 6" id="KW-0663">Pyridoxal phosphate</keyword>
<comment type="cofactor">
    <cofactor evidence="1 6 7">
        <name>pyridoxal 5'-phosphate</name>
        <dbReference type="ChEBI" id="CHEBI:597326"/>
    </cofactor>
</comment>
<dbReference type="InterPro" id="IPR002129">
    <property type="entry name" value="PyrdxlP-dep_de-COase"/>
</dbReference>
<protein>
    <submittedName>
        <fullName evidence="9">Putative aromatic-l-amino-acid decarboxylase protein</fullName>
    </submittedName>
</protein>
<dbReference type="GO" id="GO:0016831">
    <property type="term" value="F:carboxy-lyase activity"/>
    <property type="evidence" value="ECO:0007669"/>
    <property type="project" value="UniProtKB-KW"/>
</dbReference>
<dbReference type="PANTHER" id="PTHR11999">
    <property type="entry name" value="GROUP II PYRIDOXAL-5-PHOSPHATE DECARBOXYLASE"/>
    <property type="match status" value="1"/>
</dbReference>
<dbReference type="InterPro" id="IPR015422">
    <property type="entry name" value="PyrdxlP-dep_Trfase_small"/>
</dbReference>